<feature type="domain" description="Thioredoxin" evidence="2">
    <location>
        <begin position="166"/>
        <end position="291"/>
    </location>
</feature>
<dbReference type="GO" id="GO:0015035">
    <property type="term" value="F:protein-disulfide reductase activity"/>
    <property type="evidence" value="ECO:0007669"/>
    <property type="project" value="TreeGrafter"/>
</dbReference>
<name>A0AAV8YHM3_9CUCU</name>
<dbReference type="PANTHER" id="PTHR45663:SF11">
    <property type="entry name" value="GEO12009P1"/>
    <property type="match status" value="1"/>
</dbReference>
<evidence type="ECO:0000256" key="1">
    <source>
        <dbReference type="SAM" id="Phobius"/>
    </source>
</evidence>
<keyword evidence="1" id="KW-1133">Transmembrane helix</keyword>
<dbReference type="GO" id="GO:0005737">
    <property type="term" value="C:cytoplasm"/>
    <property type="evidence" value="ECO:0007669"/>
    <property type="project" value="TreeGrafter"/>
</dbReference>
<dbReference type="Proteomes" id="UP001162162">
    <property type="component" value="Unassembled WGS sequence"/>
</dbReference>
<gene>
    <name evidence="3" type="ORF">NQ318_011262</name>
</gene>
<feature type="transmembrane region" description="Helical" evidence="1">
    <location>
        <begin position="134"/>
        <end position="153"/>
    </location>
</feature>
<dbReference type="SUPFAM" id="SSF52833">
    <property type="entry name" value="Thioredoxin-like"/>
    <property type="match status" value="1"/>
</dbReference>
<dbReference type="InterPro" id="IPR013766">
    <property type="entry name" value="Thioredoxin_domain"/>
</dbReference>
<protein>
    <recommendedName>
        <fullName evidence="2">Thioredoxin domain-containing protein</fullName>
    </recommendedName>
</protein>
<feature type="transmembrane region" description="Helical" evidence="1">
    <location>
        <begin position="159"/>
        <end position="177"/>
    </location>
</feature>
<keyword evidence="4" id="KW-1185">Reference proteome</keyword>
<organism evidence="3 4">
    <name type="scientific">Aromia moschata</name>
    <dbReference type="NCBI Taxonomy" id="1265417"/>
    <lineage>
        <taxon>Eukaryota</taxon>
        <taxon>Metazoa</taxon>
        <taxon>Ecdysozoa</taxon>
        <taxon>Arthropoda</taxon>
        <taxon>Hexapoda</taxon>
        <taxon>Insecta</taxon>
        <taxon>Pterygota</taxon>
        <taxon>Neoptera</taxon>
        <taxon>Endopterygota</taxon>
        <taxon>Coleoptera</taxon>
        <taxon>Polyphaga</taxon>
        <taxon>Cucujiformia</taxon>
        <taxon>Chrysomeloidea</taxon>
        <taxon>Cerambycidae</taxon>
        <taxon>Cerambycinae</taxon>
        <taxon>Callichromatini</taxon>
        <taxon>Aromia</taxon>
    </lineage>
</organism>
<dbReference type="AlphaFoldDB" id="A0AAV8YHM3"/>
<evidence type="ECO:0000313" key="3">
    <source>
        <dbReference type="EMBL" id="KAJ8950769.1"/>
    </source>
</evidence>
<evidence type="ECO:0000313" key="4">
    <source>
        <dbReference type="Proteomes" id="UP001162162"/>
    </source>
</evidence>
<feature type="transmembrane region" description="Helical" evidence="1">
    <location>
        <begin position="198"/>
        <end position="219"/>
    </location>
</feature>
<dbReference type="EMBL" id="JAPWTK010000095">
    <property type="protein sequence ID" value="KAJ8950769.1"/>
    <property type="molecule type" value="Genomic_DNA"/>
</dbReference>
<dbReference type="Pfam" id="PF00085">
    <property type="entry name" value="Thioredoxin"/>
    <property type="match status" value="1"/>
</dbReference>
<dbReference type="InterPro" id="IPR036249">
    <property type="entry name" value="Thioredoxin-like_sf"/>
</dbReference>
<dbReference type="PANTHER" id="PTHR45663">
    <property type="entry name" value="GEO12009P1"/>
    <property type="match status" value="1"/>
</dbReference>
<dbReference type="Gene3D" id="3.40.30.10">
    <property type="entry name" value="Glutaredoxin"/>
    <property type="match status" value="1"/>
</dbReference>
<accession>A0AAV8YHM3</accession>
<keyword evidence="1" id="KW-0812">Transmembrane</keyword>
<dbReference type="PROSITE" id="PS51352">
    <property type="entry name" value="THIOREDOXIN_2"/>
    <property type="match status" value="1"/>
</dbReference>
<proteinExistence type="predicted"/>
<sequence>MRSWAQLNARNRQMNTSLVLPIKLTCSSDTVLDIEDSSVFIARFSKGFVSLKIVLFRIMSFKQDIIQLLKPYYLFNILLSLSYVILKRVPGVCNYLFASDTCEFDGRETEILFFLIIVIAMRSRKAGSLSMINYLSSSFVYTKVANLILWFNADYLMGIIYAIIFILGALILPEPTYSGPDNRITRFRRRTFKNKNTTWLVAFYAVWNPACVTFAPLFAKLSTEYSLDNLKFGKIDIGRYPEAGKKYHVHDGSLSKQLPTIILFQEGKEVIRRPMADNKGKLIKFMFSEDNIKRVFGINGLFENCKNELKRKNNKGHIKKD</sequence>
<reference evidence="3" key="1">
    <citation type="journal article" date="2023" name="Insect Mol. Biol.">
        <title>Genome sequencing provides insights into the evolution of gene families encoding plant cell wall-degrading enzymes in longhorned beetles.</title>
        <authorList>
            <person name="Shin N.R."/>
            <person name="Okamura Y."/>
            <person name="Kirsch R."/>
            <person name="Pauchet Y."/>
        </authorList>
    </citation>
    <scope>NUCLEOTIDE SEQUENCE</scope>
    <source>
        <strain evidence="3">AMC_N1</strain>
    </source>
</reference>
<evidence type="ECO:0000259" key="2">
    <source>
        <dbReference type="PROSITE" id="PS51352"/>
    </source>
</evidence>
<comment type="caution">
    <text evidence="3">The sequence shown here is derived from an EMBL/GenBank/DDBJ whole genome shotgun (WGS) entry which is preliminary data.</text>
</comment>
<keyword evidence="1" id="KW-0472">Membrane</keyword>